<protein>
    <recommendedName>
        <fullName evidence="2">HTH cro/C1-type domain-containing protein</fullName>
    </recommendedName>
</protein>
<dbReference type="InterPro" id="IPR001387">
    <property type="entry name" value="Cro/C1-type_HTH"/>
</dbReference>
<gene>
    <name evidence="3" type="ORF">EV643_103233</name>
</gene>
<dbReference type="InterPro" id="IPR010982">
    <property type="entry name" value="Lambda_DNA-bd_dom_sf"/>
</dbReference>
<accession>A0A4R6KJL1</accession>
<evidence type="ECO:0000313" key="4">
    <source>
        <dbReference type="Proteomes" id="UP000295388"/>
    </source>
</evidence>
<reference evidence="3 4" key="1">
    <citation type="submission" date="2019-03" db="EMBL/GenBank/DDBJ databases">
        <title>Genomic Encyclopedia of Type Strains, Phase III (KMG-III): the genomes of soil and plant-associated and newly described type strains.</title>
        <authorList>
            <person name="Whitman W."/>
        </authorList>
    </citation>
    <scope>NUCLEOTIDE SEQUENCE [LARGE SCALE GENOMIC DNA]</scope>
    <source>
        <strain evidence="3 4">VKM Ac-2527</strain>
    </source>
</reference>
<dbReference type="AlphaFoldDB" id="A0A4R6KJL1"/>
<evidence type="ECO:0000256" key="1">
    <source>
        <dbReference type="SAM" id="MobiDB-lite"/>
    </source>
</evidence>
<feature type="compositionally biased region" description="Basic and acidic residues" evidence="1">
    <location>
        <begin position="150"/>
        <end position="174"/>
    </location>
</feature>
<keyword evidence="4" id="KW-1185">Reference proteome</keyword>
<dbReference type="Gene3D" id="1.10.260.40">
    <property type="entry name" value="lambda repressor-like DNA-binding domains"/>
    <property type="match status" value="1"/>
</dbReference>
<organism evidence="3 4">
    <name type="scientific">Kribbella caucasensis</name>
    <dbReference type="NCBI Taxonomy" id="2512215"/>
    <lineage>
        <taxon>Bacteria</taxon>
        <taxon>Bacillati</taxon>
        <taxon>Actinomycetota</taxon>
        <taxon>Actinomycetes</taxon>
        <taxon>Propionibacteriales</taxon>
        <taxon>Kribbellaceae</taxon>
        <taxon>Kribbella</taxon>
    </lineage>
</organism>
<name>A0A4R6KJL1_9ACTN</name>
<sequence>MADRERLIGATVSFLRDAIPQQAVANAMRERGHRWSQSTVWAIEKGERRLLLSEAADLAEILDVSVEALLKRPDEIGLQSEIASECRSIGLLYNEAIWTMHELSAAQDVLQRYLDDAERKGIRLTLVTEATIHNVKKMTSRQALEEAEDLKDLGNQDRPRTREDFDAMRKLDRG</sequence>
<feature type="domain" description="HTH cro/C1-type" evidence="2">
    <location>
        <begin position="36"/>
        <end position="69"/>
    </location>
</feature>
<evidence type="ECO:0000259" key="2">
    <source>
        <dbReference type="PROSITE" id="PS50943"/>
    </source>
</evidence>
<comment type="caution">
    <text evidence="3">The sequence shown here is derived from an EMBL/GenBank/DDBJ whole genome shotgun (WGS) entry which is preliminary data.</text>
</comment>
<proteinExistence type="predicted"/>
<dbReference type="GO" id="GO:0003677">
    <property type="term" value="F:DNA binding"/>
    <property type="evidence" value="ECO:0007669"/>
    <property type="project" value="InterPro"/>
</dbReference>
<evidence type="ECO:0000313" key="3">
    <source>
        <dbReference type="EMBL" id="TDO51494.1"/>
    </source>
</evidence>
<dbReference type="SUPFAM" id="SSF47413">
    <property type="entry name" value="lambda repressor-like DNA-binding domains"/>
    <property type="match status" value="1"/>
</dbReference>
<feature type="region of interest" description="Disordered" evidence="1">
    <location>
        <begin position="140"/>
        <end position="174"/>
    </location>
</feature>
<dbReference type="CDD" id="cd00093">
    <property type="entry name" value="HTH_XRE"/>
    <property type="match status" value="1"/>
</dbReference>
<dbReference type="PROSITE" id="PS50943">
    <property type="entry name" value="HTH_CROC1"/>
    <property type="match status" value="1"/>
</dbReference>
<dbReference type="Proteomes" id="UP000295388">
    <property type="component" value="Unassembled WGS sequence"/>
</dbReference>
<dbReference type="EMBL" id="SNWQ01000003">
    <property type="protein sequence ID" value="TDO51494.1"/>
    <property type="molecule type" value="Genomic_DNA"/>
</dbReference>